<feature type="region of interest" description="Disordered" evidence="1">
    <location>
        <begin position="1"/>
        <end position="37"/>
    </location>
</feature>
<gene>
    <name evidence="3" type="ORF">PSNMU_V1.4_AUG-EV-PASAV3_0066710</name>
</gene>
<sequence>MAKTRRGNGSSRSSECVDTVDTGRLSSRTSSSRSAFKRRLPLASSVTTSLVLLSCIVAFSSVTPVRSFSFHPLRSSNARLVGTQRDRQQKQAFAAPETLAHRNAFVLNAAETDSRDHADENAGGSGEETRTSGVVAAASSPSRIKIPRGGSDDGYDGLGEYDPSENLGVESVNVGDPQLRVKVKDKSVTDILKELAAIQQQGPQKYCILGTRHCSYLHQQIIELLAYALVLSGNHVYTSGAPGTNAATVRGALRAEREDLLTVVLPQSLSKQTSESQELLKKVDDLITMPQNDELSLDVASRICNSYLLSLTDQLVSFAFHESTTVIEASKEAKKLDMLVTTLYLD</sequence>
<dbReference type="SUPFAM" id="SSF102405">
    <property type="entry name" value="MCP/YpsA-like"/>
    <property type="match status" value="1"/>
</dbReference>
<keyword evidence="2" id="KW-0472">Membrane</keyword>
<keyword evidence="2" id="KW-1133">Transmembrane helix</keyword>
<evidence type="ECO:0000313" key="4">
    <source>
        <dbReference type="Proteomes" id="UP000291116"/>
    </source>
</evidence>
<evidence type="ECO:0000313" key="3">
    <source>
        <dbReference type="EMBL" id="VEU39794.1"/>
    </source>
</evidence>
<evidence type="ECO:0008006" key="5">
    <source>
        <dbReference type="Google" id="ProtNLM"/>
    </source>
</evidence>
<dbReference type="OrthoDB" id="4644at2759"/>
<feature type="compositionally biased region" description="Polar residues" evidence="1">
    <location>
        <begin position="7"/>
        <end position="16"/>
    </location>
</feature>
<reference evidence="3 4" key="1">
    <citation type="submission" date="2019-01" db="EMBL/GenBank/DDBJ databases">
        <authorList>
            <person name="Ferrante I. M."/>
        </authorList>
    </citation>
    <scope>NUCLEOTIDE SEQUENCE [LARGE SCALE GENOMIC DNA]</scope>
    <source>
        <strain evidence="3 4">B856</strain>
    </source>
</reference>
<evidence type="ECO:0000256" key="1">
    <source>
        <dbReference type="SAM" id="MobiDB-lite"/>
    </source>
</evidence>
<feature type="transmembrane region" description="Helical" evidence="2">
    <location>
        <begin position="40"/>
        <end position="62"/>
    </location>
</feature>
<feature type="compositionally biased region" description="Low complexity" evidence="1">
    <location>
        <begin position="24"/>
        <end position="34"/>
    </location>
</feature>
<feature type="region of interest" description="Disordered" evidence="1">
    <location>
        <begin position="109"/>
        <end position="154"/>
    </location>
</feature>
<name>A0A448ZCS9_9STRA</name>
<organism evidence="3 4">
    <name type="scientific">Pseudo-nitzschia multistriata</name>
    <dbReference type="NCBI Taxonomy" id="183589"/>
    <lineage>
        <taxon>Eukaryota</taxon>
        <taxon>Sar</taxon>
        <taxon>Stramenopiles</taxon>
        <taxon>Ochrophyta</taxon>
        <taxon>Bacillariophyta</taxon>
        <taxon>Bacillariophyceae</taxon>
        <taxon>Bacillariophycidae</taxon>
        <taxon>Bacillariales</taxon>
        <taxon>Bacillariaceae</taxon>
        <taxon>Pseudo-nitzschia</taxon>
    </lineage>
</organism>
<keyword evidence="4" id="KW-1185">Reference proteome</keyword>
<proteinExistence type="predicted"/>
<dbReference type="AlphaFoldDB" id="A0A448ZCS9"/>
<keyword evidence="2" id="KW-0812">Transmembrane</keyword>
<accession>A0A448ZCS9</accession>
<protein>
    <recommendedName>
        <fullName evidence="5">Transmembrane protein</fullName>
    </recommendedName>
</protein>
<dbReference type="Proteomes" id="UP000291116">
    <property type="component" value="Unassembled WGS sequence"/>
</dbReference>
<evidence type="ECO:0000256" key="2">
    <source>
        <dbReference type="SAM" id="Phobius"/>
    </source>
</evidence>
<dbReference type="EMBL" id="CAACVS010000236">
    <property type="protein sequence ID" value="VEU39794.1"/>
    <property type="molecule type" value="Genomic_DNA"/>
</dbReference>
<dbReference type="Gene3D" id="3.40.50.450">
    <property type="match status" value="1"/>
</dbReference>